<sequence>MADELLPHPLVFPVQSLYVGNYSNGTSNGRSHRVKHQSDLAIFEQYRNQSRGTYYTNGVLLVGVDEKPFLPKVGPITHGDTEVALRKTRPSAHLLKFNEDYGQPNTLVKRGLWQPNTLVKVKISYGNKPVLDEVLFNSDSPILYTIVPSGWNNP</sequence>
<comment type="caution">
    <text evidence="1">The sequence shown here is derived from an EMBL/GenBank/DDBJ whole genome shotgun (WGS) entry which is preliminary data.</text>
</comment>
<dbReference type="EMBL" id="JAVIJP010000053">
    <property type="protein sequence ID" value="KAL3624807.1"/>
    <property type="molecule type" value="Genomic_DNA"/>
</dbReference>
<gene>
    <name evidence="1" type="ORF">CASFOL_031475</name>
</gene>
<protein>
    <submittedName>
        <fullName evidence="1">Uncharacterized protein</fullName>
    </submittedName>
</protein>
<accession>A0ABD3C5H3</accession>
<reference evidence="2" key="1">
    <citation type="journal article" date="2024" name="IScience">
        <title>Strigolactones Initiate the Formation of Haustorium-like Structures in Castilleja.</title>
        <authorList>
            <person name="Buerger M."/>
            <person name="Peterson D."/>
            <person name="Chory J."/>
        </authorList>
    </citation>
    <scope>NUCLEOTIDE SEQUENCE [LARGE SCALE GENOMIC DNA]</scope>
</reference>
<proteinExistence type="predicted"/>
<organism evidence="1 2">
    <name type="scientific">Castilleja foliolosa</name>
    <dbReference type="NCBI Taxonomy" id="1961234"/>
    <lineage>
        <taxon>Eukaryota</taxon>
        <taxon>Viridiplantae</taxon>
        <taxon>Streptophyta</taxon>
        <taxon>Embryophyta</taxon>
        <taxon>Tracheophyta</taxon>
        <taxon>Spermatophyta</taxon>
        <taxon>Magnoliopsida</taxon>
        <taxon>eudicotyledons</taxon>
        <taxon>Gunneridae</taxon>
        <taxon>Pentapetalae</taxon>
        <taxon>asterids</taxon>
        <taxon>lamiids</taxon>
        <taxon>Lamiales</taxon>
        <taxon>Orobanchaceae</taxon>
        <taxon>Pedicularideae</taxon>
        <taxon>Castillejinae</taxon>
        <taxon>Castilleja</taxon>
    </lineage>
</organism>
<dbReference type="Proteomes" id="UP001632038">
    <property type="component" value="Unassembled WGS sequence"/>
</dbReference>
<evidence type="ECO:0000313" key="1">
    <source>
        <dbReference type="EMBL" id="KAL3624807.1"/>
    </source>
</evidence>
<evidence type="ECO:0000313" key="2">
    <source>
        <dbReference type="Proteomes" id="UP001632038"/>
    </source>
</evidence>
<keyword evidence="2" id="KW-1185">Reference proteome</keyword>
<name>A0ABD3C5H3_9LAMI</name>
<dbReference type="AlphaFoldDB" id="A0ABD3C5H3"/>